<dbReference type="STRING" id="742823.HMPREF9465_02149"/>
<sequence>MNADTLIAIWQTNPSEAVEYFSYKGAMFTVGVCFFAVLLSAISIRALTCRQSIGIFSRAVPVISVIMLATSIAAAMKNAGNLTTNIVTAAVEKVQELNSFESKLEERKSLIASLEGIREQGRHGLYVVIVGESQTRDRMSAYGYEKDTTLWLTRQAVDNHFVLMQNAYSCYPNTVRSLEQALTARSQFTDRPLAESPSIVEIARAAGYHVSWLSNQNRLGGWDSPTTVIANEADHQVWINETIGEKIQSRHYDDTLVDELRKIPLNNLGT</sequence>
<gene>
    <name evidence="3" type="ORF">HMPREF9465_02149</name>
</gene>
<keyword evidence="1" id="KW-1133">Transmembrane helix</keyword>
<evidence type="ECO:0000313" key="3">
    <source>
        <dbReference type="EMBL" id="EKB30214.1"/>
    </source>
</evidence>
<dbReference type="InterPro" id="IPR000917">
    <property type="entry name" value="Sulfatase_N"/>
</dbReference>
<protein>
    <recommendedName>
        <fullName evidence="2">Sulfatase N-terminal domain-containing protein</fullName>
    </recommendedName>
</protein>
<dbReference type="EMBL" id="ADMG01000049">
    <property type="protein sequence ID" value="EKB30214.1"/>
    <property type="molecule type" value="Genomic_DNA"/>
</dbReference>
<keyword evidence="1" id="KW-0472">Membrane</keyword>
<dbReference type="PANTHER" id="PTHR30443">
    <property type="entry name" value="INNER MEMBRANE PROTEIN"/>
    <property type="match status" value="1"/>
</dbReference>
<dbReference type="Pfam" id="PF00884">
    <property type="entry name" value="Sulfatase"/>
    <property type="match status" value="1"/>
</dbReference>
<evidence type="ECO:0000313" key="4">
    <source>
        <dbReference type="Proteomes" id="UP000005835"/>
    </source>
</evidence>
<dbReference type="Proteomes" id="UP000005835">
    <property type="component" value="Unassembled WGS sequence"/>
</dbReference>
<dbReference type="HOGENOM" id="CLU_1030257_0_0_4"/>
<keyword evidence="1" id="KW-0812">Transmembrane</keyword>
<feature type="transmembrane region" description="Helical" evidence="1">
    <location>
        <begin position="55"/>
        <end position="76"/>
    </location>
</feature>
<keyword evidence="4" id="KW-1185">Reference proteome</keyword>
<proteinExistence type="predicted"/>
<dbReference type="GO" id="GO:0009244">
    <property type="term" value="P:lipopolysaccharide core region biosynthetic process"/>
    <property type="evidence" value="ECO:0007669"/>
    <property type="project" value="TreeGrafter"/>
</dbReference>
<evidence type="ECO:0000259" key="2">
    <source>
        <dbReference type="Pfam" id="PF00884"/>
    </source>
</evidence>
<feature type="domain" description="Sulfatase N-terminal" evidence="2">
    <location>
        <begin position="126"/>
        <end position="263"/>
    </location>
</feature>
<comment type="caution">
    <text evidence="3">The sequence shown here is derived from an EMBL/GenBank/DDBJ whole genome shotgun (WGS) entry which is preliminary data.</text>
</comment>
<dbReference type="Gene3D" id="3.40.720.10">
    <property type="entry name" value="Alkaline Phosphatase, subunit A"/>
    <property type="match status" value="1"/>
</dbReference>
<evidence type="ECO:0000256" key="1">
    <source>
        <dbReference type="SAM" id="Phobius"/>
    </source>
</evidence>
<dbReference type="GO" id="GO:0016776">
    <property type="term" value="F:phosphotransferase activity, phosphate group as acceptor"/>
    <property type="evidence" value="ECO:0007669"/>
    <property type="project" value="TreeGrafter"/>
</dbReference>
<dbReference type="AlphaFoldDB" id="K1KET1"/>
<dbReference type="PATRIC" id="fig|742823.3.peg.2158"/>
<accession>K1KET1</accession>
<dbReference type="InterPro" id="IPR040423">
    <property type="entry name" value="PEA_transferase"/>
</dbReference>
<feature type="transmembrane region" description="Helical" evidence="1">
    <location>
        <begin position="20"/>
        <end position="43"/>
    </location>
</feature>
<organism evidence="3 4">
    <name type="scientific">Sutterella wadsworthensis 2_1_59BFAA</name>
    <dbReference type="NCBI Taxonomy" id="742823"/>
    <lineage>
        <taxon>Bacteria</taxon>
        <taxon>Pseudomonadati</taxon>
        <taxon>Pseudomonadota</taxon>
        <taxon>Betaproteobacteria</taxon>
        <taxon>Burkholderiales</taxon>
        <taxon>Sutterellaceae</taxon>
        <taxon>Sutterella</taxon>
    </lineage>
</organism>
<dbReference type="eggNOG" id="COG2194">
    <property type="taxonomic scope" value="Bacteria"/>
</dbReference>
<dbReference type="SUPFAM" id="SSF53649">
    <property type="entry name" value="Alkaline phosphatase-like"/>
    <property type="match status" value="1"/>
</dbReference>
<dbReference type="GO" id="GO:0005886">
    <property type="term" value="C:plasma membrane"/>
    <property type="evidence" value="ECO:0007669"/>
    <property type="project" value="UniProtKB-SubCell"/>
</dbReference>
<reference evidence="3 4" key="1">
    <citation type="submission" date="2012-05" db="EMBL/GenBank/DDBJ databases">
        <title>The Genome Sequence of Sutterella wadsworthensis 2_1_59BFAA.</title>
        <authorList>
            <consortium name="The Broad Institute Genome Sequencing Platform"/>
            <person name="Earl A."/>
            <person name="Ward D."/>
            <person name="Feldgarden M."/>
            <person name="Gevers D."/>
            <person name="Daigneault M."/>
            <person name="Strauss J."/>
            <person name="Allen-Vercoe E."/>
            <person name="Walker B."/>
            <person name="Young S.K."/>
            <person name="Zeng Q."/>
            <person name="Gargeya S."/>
            <person name="Fitzgerald M."/>
            <person name="Haas B."/>
            <person name="Abouelleil A."/>
            <person name="Alvarado L."/>
            <person name="Arachchi H.M."/>
            <person name="Berlin A.M."/>
            <person name="Chapman S.B."/>
            <person name="Goldberg J."/>
            <person name="Griggs A."/>
            <person name="Gujja S."/>
            <person name="Hansen M."/>
            <person name="Howarth C."/>
            <person name="Imamovic A."/>
            <person name="Larimer J."/>
            <person name="McCowen C."/>
            <person name="Montmayeur A."/>
            <person name="Murphy C."/>
            <person name="Neiman D."/>
            <person name="Pearson M."/>
            <person name="Priest M."/>
            <person name="Roberts A."/>
            <person name="Saif S."/>
            <person name="Shea T."/>
            <person name="Sisk P."/>
            <person name="Sykes S."/>
            <person name="Wortman J."/>
            <person name="Nusbaum C."/>
            <person name="Birren B."/>
        </authorList>
    </citation>
    <scope>NUCLEOTIDE SEQUENCE [LARGE SCALE GENOMIC DNA]</scope>
    <source>
        <strain evidence="3 4">2_1_59BFAA</strain>
    </source>
</reference>
<name>K1KET1_9BURK</name>
<dbReference type="PANTHER" id="PTHR30443:SF0">
    <property type="entry name" value="PHOSPHOETHANOLAMINE TRANSFERASE EPTA"/>
    <property type="match status" value="1"/>
</dbReference>
<dbReference type="InterPro" id="IPR017850">
    <property type="entry name" value="Alkaline_phosphatase_core_sf"/>
</dbReference>